<name>A0A845GBY2_9BURK</name>
<dbReference type="RefSeq" id="WP_161099164.1">
    <property type="nucleotide sequence ID" value="NZ_WWCW01000116.1"/>
</dbReference>
<organism evidence="2 3">
    <name type="scientific">Duganella vulcania</name>
    <dbReference type="NCBI Taxonomy" id="2692166"/>
    <lineage>
        <taxon>Bacteria</taxon>
        <taxon>Pseudomonadati</taxon>
        <taxon>Pseudomonadota</taxon>
        <taxon>Betaproteobacteria</taxon>
        <taxon>Burkholderiales</taxon>
        <taxon>Oxalobacteraceae</taxon>
        <taxon>Telluria group</taxon>
        <taxon>Duganella</taxon>
    </lineage>
</organism>
<dbReference type="AlphaFoldDB" id="A0A845GBY2"/>
<sequence length="231" mass="23307">MRFPTFAAAAAVALALAPAAHATGFGSNLIANGNAETGNTTGWNTTSAFTVVQYGASGGFPFPADPGPSDRGTYFFAGGESNAKSTASQTIDLSALSAAINTGASRYDLSAWLGGYESQNDNATLTATFFGSGGAVLSSASLGPVSNSERGNQTGLLLRDTQGYIPVGALNVGITLTMTRNAGSYNDGYADNLSFAVATAPVPEADAYAMLLGGLAVLGVVAKRKQRKGQA</sequence>
<gene>
    <name evidence="2" type="ORF">GTP91_24745</name>
</gene>
<dbReference type="EMBL" id="WWCW01000116">
    <property type="protein sequence ID" value="MYM90367.1"/>
    <property type="molecule type" value="Genomic_DNA"/>
</dbReference>
<feature type="chain" id="PRO_5032937313" description="PEP-CTERM sorting domain-containing protein" evidence="1">
    <location>
        <begin position="23"/>
        <end position="231"/>
    </location>
</feature>
<dbReference type="Gene3D" id="2.60.120.260">
    <property type="entry name" value="Galactose-binding domain-like"/>
    <property type="match status" value="1"/>
</dbReference>
<proteinExistence type="predicted"/>
<evidence type="ECO:0000313" key="2">
    <source>
        <dbReference type="EMBL" id="MYM90367.1"/>
    </source>
</evidence>
<comment type="caution">
    <text evidence="2">The sequence shown here is derived from an EMBL/GenBank/DDBJ whole genome shotgun (WGS) entry which is preliminary data.</text>
</comment>
<evidence type="ECO:0008006" key="4">
    <source>
        <dbReference type="Google" id="ProtNLM"/>
    </source>
</evidence>
<dbReference type="Proteomes" id="UP000470302">
    <property type="component" value="Unassembled WGS sequence"/>
</dbReference>
<evidence type="ECO:0000256" key="1">
    <source>
        <dbReference type="SAM" id="SignalP"/>
    </source>
</evidence>
<evidence type="ECO:0000313" key="3">
    <source>
        <dbReference type="Proteomes" id="UP000470302"/>
    </source>
</evidence>
<reference evidence="2 3" key="1">
    <citation type="submission" date="2020-01" db="EMBL/GenBank/DDBJ databases">
        <title>Novel species isolated from a subtropical stream in China.</title>
        <authorList>
            <person name="Lu H."/>
        </authorList>
    </citation>
    <scope>NUCLEOTIDE SEQUENCE [LARGE SCALE GENOMIC DNA]</scope>
    <source>
        <strain evidence="2 3">FT82W</strain>
    </source>
</reference>
<accession>A0A845GBY2</accession>
<keyword evidence="1" id="KW-0732">Signal</keyword>
<feature type="signal peptide" evidence="1">
    <location>
        <begin position="1"/>
        <end position="22"/>
    </location>
</feature>
<protein>
    <recommendedName>
        <fullName evidence="4">PEP-CTERM sorting domain-containing protein</fullName>
    </recommendedName>
</protein>